<proteinExistence type="inferred from homology"/>
<evidence type="ECO:0000256" key="3">
    <source>
        <dbReference type="ARBA" id="ARBA00012485"/>
    </source>
</evidence>
<protein>
    <recommendedName>
        <fullName evidence="3">HECT-type E3 ubiquitin transferase</fullName>
        <ecNumber evidence="3">2.3.2.26</ecNumber>
    </recommendedName>
</protein>
<keyword evidence="7" id="KW-0472">Membrane</keyword>
<keyword evidence="10" id="KW-1185">Reference proteome</keyword>
<keyword evidence="7" id="KW-0812">Transmembrane</keyword>
<evidence type="ECO:0000313" key="10">
    <source>
        <dbReference type="Proteomes" id="UP001470230"/>
    </source>
</evidence>
<evidence type="ECO:0000256" key="7">
    <source>
        <dbReference type="SAM" id="Phobius"/>
    </source>
</evidence>
<keyword evidence="7" id="KW-1133">Transmembrane helix</keyword>
<organism evidence="9 10">
    <name type="scientific">Tritrichomonas musculus</name>
    <dbReference type="NCBI Taxonomy" id="1915356"/>
    <lineage>
        <taxon>Eukaryota</taxon>
        <taxon>Metamonada</taxon>
        <taxon>Parabasalia</taxon>
        <taxon>Tritrichomonadida</taxon>
        <taxon>Tritrichomonadidae</taxon>
        <taxon>Tritrichomonas</taxon>
    </lineage>
</organism>
<comment type="caution">
    <text evidence="9">The sequence shown here is derived from an EMBL/GenBank/DDBJ whole genome shotgun (WGS) entry which is preliminary data.</text>
</comment>
<dbReference type="PANTHER" id="PTHR45670:SF1">
    <property type="entry name" value="E3 UBIQUITIN-PROTEIN LIGASE HECTD1"/>
    <property type="match status" value="1"/>
</dbReference>
<name>A0ABR2KUT7_9EUKA</name>
<dbReference type="Proteomes" id="UP001470230">
    <property type="component" value="Unassembled WGS sequence"/>
</dbReference>
<accession>A0ABR2KUT7</accession>
<keyword evidence="4" id="KW-0808">Transferase</keyword>
<dbReference type="Gene3D" id="3.30.2160.10">
    <property type="entry name" value="Hect, E3 ligase catalytic domain"/>
    <property type="match status" value="1"/>
</dbReference>
<feature type="domain" description="HECT" evidence="8">
    <location>
        <begin position="759"/>
        <end position="1092"/>
    </location>
</feature>
<dbReference type="Gene3D" id="3.30.2410.10">
    <property type="entry name" value="Hect, E3 ligase catalytic domain"/>
    <property type="match status" value="1"/>
</dbReference>
<reference evidence="9 10" key="1">
    <citation type="submission" date="2024-04" db="EMBL/GenBank/DDBJ databases">
        <title>Tritrichomonas musculus Genome.</title>
        <authorList>
            <person name="Alves-Ferreira E."/>
            <person name="Grigg M."/>
            <person name="Lorenzi H."/>
            <person name="Galac M."/>
        </authorList>
    </citation>
    <scope>NUCLEOTIDE SEQUENCE [LARGE SCALE GENOMIC DNA]</scope>
    <source>
        <strain evidence="9 10">EAF2021</strain>
    </source>
</reference>
<dbReference type="InterPro" id="IPR045322">
    <property type="entry name" value="HECTD1/TRIP12-like"/>
</dbReference>
<comment type="catalytic activity">
    <reaction evidence="1">
        <text>S-ubiquitinyl-[E2 ubiquitin-conjugating enzyme]-L-cysteine + [acceptor protein]-L-lysine = [E2 ubiquitin-conjugating enzyme]-L-cysteine + N(6)-ubiquitinyl-[acceptor protein]-L-lysine.</text>
        <dbReference type="EC" id="2.3.2.26"/>
    </reaction>
</comment>
<dbReference type="SUPFAM" id="SSF56204">
    <property type="entry name" value="Hect, E3 ligase catalytic domain"/>
    <property type="match status" value="1"/>
</dbReference>
<evidence type="ECO:0000259" key="8">
    <source>
        <dbReference type="PROSITE" id="PS50237"/>
    </source>
</evidence>
<dbReference type="Pfam" id="PF00632">
    <property type="entry name" value="HECT"/>
    <property type="match status" value="1"/>
</dbReference>
<feature type="transmembrane region" description="Helical" evidence="7">
    <location>
        <begin position="70"/>
        <end position="93"/>
    </location>
</feature>
<dbReference type="Gene3D" id="1.25.10.10">
    <property type="entry name" value="Leucine-rich Repeat Variant"/>
    <property type="match status" value="1"/>
</dbReference>
<dbReference type="EMBL" id="JAPFFF010000003">
    <property type="protein sequence ID" value="KAK8894879.1"/>
    <property type="molecule type" value="Genomic_DNA"/>
</dbReference>
<gene>
    <name evidence="9" type="ORF">M9Y10_023319</name>
</gene>
<evidence type="ECO:0000256" key="1">
    <source>
        <dbReference type="ARBA" id="ARBA00000885"/>
    </source>
</evidence>
<evidence type="ECO:0000256" key="5">
    <source>
        <dbReference type="ARBA" id="ARBA00022786"/>
    </source>
</evidence>
<dbReference type="SMART" id="SM00119">
    <property type="entry name" value="HECTc"/>
    <property type="match status" value="1"/>
</dbReference>
<dbReference type="SUPFAM" id="SSF48371">
    <property type="entry name" value="ARM repeat"/>
    <property type="match status" value="1"/>
</dbReference>
<dbReference type="Gene3D" id="3.90.1750.10">
    <property type="entry name" value="Hect, E3 ligase catalytic domains"/>
    <property type="match status" value="1"/>
</dbReference>
<sequence>MSSHLTNLSEEDGEHLLTQLKGSETEKINALEFISAIALENPDAITDSVSIRDLCSAITDILDPNSSEPLLIAALSCVVSLLSSIFAFSIYLLPFGLLPKANMQLYTTESINIASLCIRIISFYSLDSPGLVGAFFDINPIQKFFKYLSPVDQRDVVTMLTRIITNSPFGDYSSLLHFSLELTQHTNPRIRSMGSQILLSISERFDPKKFPHDIFNEMLSILDSTTDFQLFATIVQILNTVVKNVKGKYPPIKRLPGFEKGLFSENNSEYELNILNIINTLIPDPNLPSSLWSKKDTHITITQELVIDLESFLIRYLIEKNVNKVICLKNIAACASFYPIRPSFAFLNALLRFCQNDSHHSQYVLAIAININPKSFVLRSGILHYLKKSKFPKRSSDWCKKTLASLVHSCQPYSRTIPNEIQNTNSLKKIISYIEKEKLFPFEFFHSKLLDKCLGLLKTLSEDTITDQLSEKDIQTLNVLGNGSLDLISFPESTIITDFETLAHQTVTFEAKGPNESHGEISVPLLASFLMIEGWYNMKLMQDPSNVLKEQMNKNHHLKHLFEFDKDHLRSQTKFAILNRAFETPGYKKCSFEIDDEIYSAFDNIIIVMSKNPEKLIHVIQGDYELTIIEEESPRYPPIDFTFLADYKYDNLFNFLKILLKLSPKTFLRNEELTSSIFAQLVDPLQTMTIFSPAARFMYSMPFIFNFEQRSFLFQATALDSATSAATIYEKFNKGDTKTKDTISSIRCTISRKHIFEDGCDVLERFAAGPLRMDFAFKGENGIGEGPTQEFFTLMSRELCKRRKSKKWKLWRDNELETSEFVWSKNGLFPSVDSDPKMLKILGFLCGKAIFVKKIIDIPFNPSFFELLIGNEVRIENVDSVLAESLKCKEGLYDLPFVYPGTDLPLKQNGADIYVDSNNVDEYIMLVKDFTCGKKMLAHLEPFIYGFQTNVRIKALCLLQPEEILTMLCGDEVEITERDLVKYVKIEHGYEENDIQIHNLFKVISGMDKNEQKLLIKFITGCNRLPYGGIASLNPPLTVAKRVDDGNCPDDCLPTVMTCTNYFKLPPYSSIEIMKKKISKAISECQNAFELS</sequence>
<dbReference type="EC" id="2.3.2.26" evidence="3"/>
<dbReference type="InterPro" id="IPR035983">
    <property type="entry name" value="Hect_E3_ubiquitin_ligase"/>
</dbReference>
<dbReference type="PROSITE" id="PS50237">
    <property type="entry name" value="HECT"/>
    <property type="match status" value="1"/>
</dbReference>
<dbReference type="InterPro" id="IPR016024">
    <property type="entry name" value="ARM-type_fold"/>
</dbReference>
<evidence type="ECO:0000256" key="2">
    <source>
        <dbReference type="ARBA" id="ARBA00006331"/>
    </source>
</evidence>
<dbReference type="InterPro" id="IPR000569">
    <property type="entry name" value="HECT_dom"/>
</dbReference>
<comment type="similarity">
    <text evidence="2">Belongs to the UPL family. K-HECT subfamily.</text>
</comment>
<dbReference type="InterPro" id="IPR011989">
    <property type="entry name" value="ARM-like"/>
</dbReference>
<keyword evidence="5 6" id="KW-0833">Ubl conjugation pathway</keyword>
<dbReference type="PANTHER" id="PTHR45670">
    <property type="entry name" value="E3 UBIQUITIN-PROTEIN LIGASE TRIP12"/>
    <property type="match status" value="1"/>
</dbReference>
<evidence type="ECO:0000313" key="9">
    <source>
        <dbReference type="EMBL" id="KAK8894879.1"/>
    </source>
</evidence>
<evidence type="ECO:0000256" key="6">
    <source>
        <dbReference type="PROSITE-ProRule" id="PRU00104"/>
    </source>
</evidence>
<evidence type="ECO:0000256" key="4">
    <source>
        <dbReference type="ARBA" id="ARBA00022679"/>
    </source>
</evidence>
<feature type="active site" description="Glycyl thioester intermediate" evidence="6">
    <location>
        <position position="1059"/>
    </location>
</feature>